<reference evidence="1" key="1">
    <citation type="submission" date="2018-10" db="EMBL/GenBank/DDBJ databases">
        <authorList>
            <person name="Gruber-Vodicka H."/>
            <person name="Jaeckle O."/>
        </authorList>
    </citation>
    <scope>NUCLEOTIDE SEQUENCE</scope>
</reference>
<dbReference type="EMBL" id="LR026963">
    <property type="protein sequence ID" value="VBB68743.1"/>
    <property type="molecule type" value="Genomic_DNA"/>
</dbReference>
<proteinExistence type="predicted"/>
<name>A0A484H7T2_9ZZZZ</name>
<accession>A0A484H7T2</accession>
<sequence>MRTFVTHMLLAWRRAQAHERMTSAAEVAMVVWMDSSGLLIL</sequence>
<organism evidence="1">
    <name type="scientific">invertebrate metagenome</name>
    <dbReference type="NCBI Taxonomy" id="1711999"/>
    <lineage>
        <taxon>unclassified sequences</taxon>
        <taxon>metagenomes</taxon>
        <taxon>organismal metagenomes</taxon>
    </lineage>
</organism>
<evidence type="ECO:0000313" key="1">
    <source>
        <dbReference type="EMBL" id="VBB68743.1"/>
    </source>
</evidence>
<gene>
    <name evidence="1" type="ORF">RIEGSTA812A_PEG_216</name>
</gene>
<protein>
    <submittedName>
        <fullName evidence="1">Uncharacterized protein</fullName>
    </submittedName>
</protein>
<dbReference type="AlphaFoldDB" id="A0A484H7T2"/>